<dbReference type="PANTHER" id="PTHR43762:SF1">
    <property type="entry name" value="D-ARABINONO-1,4-LACTONE OXIDASE"/>
    <property type="match status" value="1"/>
</dbReference>
<protein>
    <submittedName>
        <fullName evidence="3">FAD-dependent oxidoreductase</fullName>
    </submittedName>
</protein>
<dbReference type="Pfam" id="PF01565">
    <property type="entry name" value="FAD_binding_4"/>
    <property type="match status" value="1"/>
</dbReference>
<dbReference type="GO" id="GO:0003885">
    <property type="term" value="F:D-arabinono-1,4-lactone oxidase activity"/>
    <property type="evidence" value="ECO:0007669"/>
    <property type="project" value="InterPro"/>
</dbReference>
<dbReference type="GO" id="GO:0071949">
    <property type="term" value="F:FAD binding"/>
    <property type="evidence" value="ECO:0007669"/>
    <property type="project" value="InterPro"/>
</dbReference>
<dbReference type="Pfam" id="PF04030">
    <property type="entry name" value="ALO"/>
    <property type="match status" value="1"/>
</dbReference>
<reference evidence="3 4" key="1">
    <citation type="submission" date="2017-02" db="EMBL/GenBank/DDBJ databases">
        <authorList>
            <person name="Peterson S.W."/>
        </authorList>
    </citation>
    <scope>NUCLEOTIDE SEQUENCE [LARGE SCALE GENOMIC DNA]</scope>
    <source>
        <strain evidence="3 4">B Ar 00.02</strain>
    </source>
</reference>
<dbReference type="InterPro" id="IPR016169">
    <property type="entry name" value="FAD-bd_PCMH_sub2"/>
</dbReference>
<dbReference type="PROSITE" id="PS51387">
    <property type="entry name" value="FAD_PCMH"/>
    <property type="match status" value="1"/>
</dbReference>
<accession>A0A1R4FMH1</accession>
<dbReference type="NCBIfam" id="TIGR01679">
    <property type="entry name" value="bact_FAD_ox"/>
    <property type="match status" value="1"/>
</dbReference>
<evidence type="ECO:0000256" key="1">
    <source>
        <dbReference type="ARBA" id="ARBA00023002"/>
    </source>
</evidence>
<dbReference type="PANTHER" id="PTHR43762">
    <property type="entry name" value="L-GULONOLACTONE OXIDASE"/>
    <property type="match status" value="1"/>
</dbReference>
<dbReference type="InterPro" id="IPR016167">
    <property type="entry name" value="FAD-bd_PCMH_sub1"/>
</dbReference>
<keyword evidence="4" id="KW-1185">Reference proteome</keyword>
<dbReference type="Gene3D" id="3.30.70.2520">
    <property type="match status" value="1"/>
</dbReference>
<dbReference type="InterPro" id="IPR006094">
    <property type="entry name" value="Oxid_FAD_bind_N"/>
</dbReference>
<keyword evidence="1" id="KW-0560">Oxidoreductase</keyword>
<evidence type="ECO:0000259" key="2">
    <source>
        <dbReference type="PROSITE" id="PS51387"/>
    </source>
</evidence>
<dbReference type="EMBL" id="FUHW01000020">
    <property type="protein sequence ID" value="SJM57011.1"/>
    <property type="molecule type" value="Genomic_DNA"/>
</dbReference>
<feature type="domain" description="FAD-binding PCMH-type" evidence="2">
    <location>
        <begin position="1"/>
        <end position="152"/>
    </location>
</feature>
<dbReference type="InterPro" id="IPR016171">
    <property type="entry name" value="Vanillyl_alc_oxidase_C-sub2"/>
</dbReference>
<dbReference type="InterPro" id="IPR016166">
    <property type="entry name" value="FAD-bd_PCMH"/>
</dbReference>
<dbReference type="PIRSF" id="PIRSF000136">
    <property type="entry name" value="LGO_GLO"/>
    <property type="match status" value="1"/>
</dbReference>
<sequence>MLARATAQGRQVKVVGGAHSFTDIAATNGVLVGLDRMQGLEHVDPATGEATLLGGTRLFNVAELLAPHGLALPNMGDIDHQSLAGSLATSTHGTGLAFTGFSGLVTWLRLALPDGSIVECSATERPELFQAARVGLGAIGVVLAATLRCLPAFQLRAVEKPEPLVGMIESFLERSATEDHLEFYWFPHTETALAKTNTRLPVDAPRHPVSPISRLLDDELLGNGAYGLMCAAGSRVPALVPPLNRLAAKTLAARDYTDVPHKVFVTPRRVRFREMEYSLPLEAFGEVFAELKSAIEGYREPISFPIEVRTSAADDTWMGTSAGRQSVYFAVHRYAREPHQEFLQHVEQVFIAHGGRPHWGKLHSRDAGYLSGVYPEFERFTAVRDETDPTGTLLNPYLRRVLGA</sequence>
<dbReference type="Gene3D" id="3.30.465.10">
    <property type="match status" value="1"/>
</dbReference>
<dbReference type="GO" id="GO:0016020">
    <property type="term" value="C:membrane"/>
    <property type="evidence" value="ECO:0007669"/>
    <property type="project" value="InterPro"/>
</dbReference>
<dbReference type="InterPro" id="IPR007173">
    <property type="entry name" value="ALO_C"/>
</dbReference>
<evidence type="ECO:0000313" key="4">
    <source>
        <dbReference type="Proteomes" id="UP000195913"/>
    </source>
</evidence>
<gene>
    <name evidence="3" type="ORF">FM101_04735</name>
</gene>
<name>A0A1R4FMH1_9MICC</name>
<dbReference type="Gene3D" id="3.30.43.10">
    <property type="entry name" value="Uridine Diphospho-n-acetylenolpyruvylglucosamine Reductase, domain 2"/>
    <property type="match status" value="1"/>
</dbReference>
<dbReference type="Gene3D" id="1.10.45.10">
    <property type="entry name" value="Vanillyl-alcohol Oxidase, Chain A, domain 4"/>
    <property type="match status" value="1"/>
</dbReference>
<dbReference type="InterPro" id="IPR010031">
    <property type="entry name" value="FAD_lactone_oxidase-like"/>
</dbReference>
<organism evidence="3 4">
    <name type="scientific">Arthrobacter rhombi</name>
    <dbReference type="NCBI Taxonomy" id="71253"/>
    <lineage>
        <taxon>Bacteria</taxon>
        <taxon>Bacillati</taxon>
        <taxon>Actinomycetota</taxon>
        <taxon>Actinomycetes</taxon>
        <taxon>Micrococcales</taxon>
        <taxon>Micrococcaceae</taxon>
        <taxon>Arthrobacter</taxon>
    </lineage>
</organism>
<dbReference type="SUPFAM" id="SSF56176">
    <property type="entry name" value="FAD-binding/transporter-associated domain-like"/>
    <property type="match status" value="1"/>
</dbReference>
<proteinExistence type="predicted"/>
<dbReference type="InterPro" id="IPR036318">
    <property type="entry name" value="FAD-bd_PCMH-like_sf"/>
</dbReference>
<dbReference type="Proteomes" id="UP000195913">
    <property type="component" value="Unassembled WGS sequence"/>
</dbReference>
<dbReference type="GO" id="GO:0080049">
    <property type="term" value="F:L-gulono-1,4-lactone dehydrogenase activity"/>
    <property type="evidence" value="ECO:0007669"/>
    <property type="project" value="TreeGrafter"/>
</dbReference>
<evidence type="ECO:0000313" key="3">
    <source>
        <dbReference type="EMBL" id="SJM57011.1"/>
    </source>
</evidence>
<dbReference type="AlphaFoldDB" id="A0A1R4FMH1"/>